<evidence type="ECO:0000313" key="2">
    <source>
        <dbReference type="EMBL" id="KAK9839723.1"/>
    </source>
</evidence>
<comment type="caution">
    <text evidence="2">The sequence shown here is derived from an EMBL/GenBank/DDBJ whole genome shotgun (WGS) entry which is preliminary data.</text>
</comment>
<proteinExistence type="predicted"/>
<feature type="domain" description="Sacsin/Nov" evidence="1">
    <location>
        <begin position="1273"/>
        <end position="1481"/>
    </location>
</feature>
<gene>
    <name evidence="2" type="ORF">WJX84_008505</name>
</gene>
<dbReference type="SUPFAM" id="SSF55874">
    <property type="entry name" value="ATPase domain of HSP90 chaperone/DNA topoisomerase II/histidine kinase"/>
    <property type="match status" value="2"/>
</dbReference>
<dbReference type="Pfam" id="PF25794">
    <property type="entry name" value="SACS"/>
    <property type="match status" value="2"/>
</dbReference>
<evidence type="ECO:0000259" key="1">
    <source>
        <dbReference type="Pfam" id="PF25794"/>
    </source>
</evidence>
<reference evidence="2 3" key="1">
    <citation type="journal article" date="2024" name="Nat. Commun.">
        <title>Phylogenomics reveals the evolutionary origins of lichenization in chlorophyte algae.</title>
        <authorList>
            <person name="Puginier C."/>
            <person name="Libourel C."/>
            <person name="Otte J."/>
            <person name="Skaloud P."/>
            <person name="Haon M."/>
            <person name="Grisel S."/>
            <person name="Petersen M."/>
            <person name="Berrin J.G."/>
            <person name="Delaux P.M."/>
            <person name="Dal Grande F."/>
            <person name="Keller J."/>
        </authorList>
    </citation>
    <scope>NUCLEOTIDE SEQUENCE [LARGE SCALE GENOMIC DNA]</scope>
    <source>
        <strain evidence="2 3">SAG 2523</strain>
    </source>
</reference>
<dbReference type="Proteomes" id="UP001485043">
    <property type="component" value="Unassembled WGS sequence"/>
</dbReference>
<dbReference type="PANTHER" id="PTHR15600">
    <property type="entry name" value="SACSIN"/>
    <property type="match status" value="1"/>
</dbReference>
<dbReference type="NCBIfam" id="NF047352">
    <property type="entry name" value="P_loop_sacsin"/>
    <property type="match status" value="2"/>
</dbReference>
<accession>A0AAW1S0V0</accession>
<evidence type="ECO:0000313" key="3">
    <source>
        <dbReference type="Proteomes" id="UP001485043"/>
    </source>
</evidence>
<dbReference type="InterPro" id="IPR058210">
    <property type="entry name" value="SACS/Nov_dom"/>
</dbReference>
<dbReference type="InterPro" id="IPR036890">
    <property type="entry name" value="HATPase_C_sf"/>
</dbReference>
<dbReference type="InterPro" id="IPR052972">
    <property type="entry name" value="Sacsin_chaperone_reg"/>
</dbReference>
<protein>
    <recommendedName>
        <fullName evidence="1">Sacsin/Nov domain-containing protein</fullName>
    </recommendedName>
</protein>
<dbReference type="PANTHER" id="PTHR15600:SF42">
    <property type="entry name" value="SACSIN"/>
    <property type="match status" value="1"/>
</dbReference>
<organism evidence="2 3">
    <name type="scientific">Apatococcus fuscideae</name>
    <dbReference type="NCBI Taxonomy" id="2026836"/>
    <lineage>
        <taxon>Eukaryota</taxon>
        <taxon>Viridiplantae</taxon>
        <taxon>Chlorophyta</taxon>
        <taxon>core chlorophytes</taxon>
        <taxon>Trebouxiophyceae</taxon>
        <taxon>Chlorellales</taxon>
        <taxon>Chlorellaceae</taxon>
        <taxon>Apatococcus</taxon>
    </lineage>
</organism>
<feature type="domain" description="Sacsin/Nov" evidence="1">
    <location>
        <begin position="13"/>
        <end position="250"/>
    </location>
</feature>
<keyword evidence="3" id="KW-1185">Reference proteome</keyword>
<dbReference type="EMBL" id="JALJOV010001838">
    <property type="protein sequence ID" value="KAK9839723.1"/>
    <property type="molecule type" value="Genomic_DNA"/>
</dbReference>
<dbReference type="GO" id="GO:0030544">
    <property type="term" value="F:Hsp70 protein binding"/>
    <property type="evidence" value="ECO:0007669"/>
    <property type="project" value="TreeGrafter"/>
</dbReference>
<name>A0AAW1S0V0_9CHLO</name>
<sequence>MDDHWEDFGPTISLTTRIREVLAEYGAGLPPLLELLQNADDAGASTCSFLLDWRTHPTESLAYDKLAPFQGPSLVVFNDGTFSADDFLSISQIGESIKRTQEGKTGRFGLGFVSTYSMADVVSICSVDRLCFFDPHCSHLPNVSPSNPGKMVNFVQHPEFARRFPDTVAPFKAFGNNCQERFPGTLFRFPLRTGAQANASRISNEVVPPETMLKHLESLEAEAHEALVFLKHLKRMDILEWYPDAAEPVVRYACSVSNPSASCLESRSLFSRAPSSGPVAAPVTQDRSEADAGVNGRVFCFLPLPLSLGLHVHVNGWFDLSSNRRSIWYGENLVGSTQTRSDWNVMVLTEIMAPAFAQLITALAASCGKAPPSRDFLAMWPASQPSAPFSFMVESFYRLLADQPVMYTAADGGAWLLPTEAYYSDQACSRDAGLMEAFCSISVPIANLSPGPVLDLLMRFTVSSDRQMSPRLARQLIAHASRSSLKLSSLGAARLLTYSLSEDDKVSMAATDVLGLMVPLLDGCSRPLTASLQGQPLYLGNQDDRVLFERLAGCLVDTSSLTDHCMKRLESLAAGKHLNLQHLDVAAFANHLLPEKLPAFKAAEVAWHSISSDSEPSEEWLRLLWKKLETFSVIKELNGWALIPTDEGKLVSLQPLSKSRLVRHDDHPWDPELAATCSQLGCRFLEDTFASVSHLLRQSHSGNATGLLNAFQAIGIQSVQQQLASNISAADKHALRQYLLTGISATTEDRQLGLLRSLPIFCHCLEDQFMALEVSACLAPESMLTTVLPADFVVCNKAERKILVDVLGIPQLSRAQFCRQHIIPRLPHFPEDHRKAVMLHILGELPALLSEDSSMAQLLGTAAFVATRSGKLRPPQELYDHRSPELRSLLDWHSAFPSSPYDSESVLASLQQLGLRTSASSQTLLESAHYVEQLAATDESAAVQTGNALLGYVDLEIDRLLTIQSRQVEADVTIWDKLASIGWCPVLTEAPESGLPWPLEKRRFAAPSQSRPLSDLWLASSSMRILESSPNRSGSLARRFGWHASPPAYVLAAQLQALGSMHRSVSTESIGQRIAVAIPDIYKSLTEQSVPVRQEACLTLQTQPCVFVGAGFVPPDHVAFSGPLNLAPWLFVVPGELTHFKPLLAELGVRDRFNAEQYANVLAEMAETTSKRRLFGAELQQALSIVQALSSGKIGDSTIFVPDADGLLTEASNCCFNDAPWMAHKDARLIHPDISNQVAAKMGARSMRSSMLSSTAAPFDVALHGATAFGQSEALTTRLRNIIAAYVEGPGVLCELIQNADDAAATEVSFLLDTRSFGTNSVLSPGQAKWQGPALYVHNDATFSPDDFKSISKIGQEGKLDKANATGRYGLGWSAVYNYTDLPSFASGDYIVIFDPHASHLPGVSAAQPGLKIALNQQSDMLSQFPDAFKPYLHFGCRAHGGYKGTLFRFPLRTKELAEISEICSASYGSEHILQLLSPSKASLRER</sequence>